<feature type="compositionally biased region" description="Low complexity" evidence="1">
    <location>
        <begin position="103"/>
        <end position="116"/>
    </location>
</feature>
<dbReference type="Proteomes" id="UP000050497">
    <property type="component" value="Unassembled WGS sequence"/>
</dbReference>
<sequence length="147" mass="15814">MSRRIEEIEADVARSRARLEQTLQRIEHKLSASGMVDDALASLRRTRHGDVVDRAMGALRDNPVPVLAVMAGIGWLIGRAGSAERDAARAARARERAYRREANAASKDASNSSRSDAFSEGRQAPDPASGMSPGGRVPPDVSPQPRS</sequence>
<feature type="compositionally biased region" description="Basic and acidic residues" evidence="1">
    <location>
        <begin position="82"/>
        <end position="102"/>
    </location>
</feature>
<evidence type="ECO:0000256" key="1">
    <source>
        <dbReference type="SAM" id="MobiDB-lite"/>
    </source>
</evidence>
<dbReference type="Proteomes" id="UP000182800">
    <property type="component" value="Unassembled WGS sequence"/>
</dbReference>
<dbReference type="OrthoDB" id="7471221at2"/>
<dbReference type="InterPro" id="IPR022062">
    <property type="entry name" value="DUF3618"/>
</dbReference>
<dbReference type="EMBL" id="LJSX01000005">
    <property type="protein sequence ID" value="KPQ11824.1"/>
    <property type="molecule type" value="Genomic_DNA"/>
</dbReference>
<dbReference type="EMBL" id="FMBM01000002">
    <property type="protein sequence ID" value="SCC82251.1"/>
    <property type="molecule type" value="Genomic_DNA"/>
</dbReference>
<gene>
    <name evidence="3" type="ORF">GA0071312_3232</name>
    <name evidence="2" type="ORF">HLUCCO17_04925</name>
</gene>
<dbReference type="RefSeq" id="WP_074445780.1">
    <property type="nucleotide sequence ID" value="NZ_FMBM01000002.1"/>
</dbReference>
<evidence type="ECO:0000313" key="5">
    <source>
        <dbReference type="Proteomes" id="UP000182800"/>
    </source>
</evidence>
<proteinExistence type="predicted"/>
<comment type="caution">
    <text evidence="2">The sequence shown here is derived from an EMBL/GenBank/DDBJ whole genome shotgun (WGS) entry which is preliminary data.</text>
</comment>
<accession>A0A0P7X9E6</accession>
<dbReference type="STRING" id="1653334.GA0071312_3232"/>
<evidence type="ECO:0000313" key="3">
    <source>
        <dbReference type="EMBL" id="SCC82251.1"/>
    </source>
</evidence>
<dbReference type="AlphaFoldDB" id="A0A0P7X9E6"/>
<keyword evidence="5" id="KW-1185">Reference proteome</keyword>
<feature type="region of interest" description="Disordered" evidence="1">
    <location>
        <begin position="82"/>
        <end position="147"/>
    </location>
</feature>
<reference evidence="2 4" key="1">
    <citation type="submission" date="2015-09" db="EMBL/GenBank/DDBJ databases">
        <title>Identification and resolution of microdiversity through metagenomic sequencing of parallel consortia.</title>
        <authorList>
            <person name="Nelson W.C."/>
            <person name="Romine M.F."/>
            <person name="Lindemann S.R."/>
        </authorList>
    </citation>
    <scope>NUCLEOTIDE SEQUENCE [LARGE SCALE GENOMIC DNA]</scope>
    <source>
        <strain evidence="2">HL-109</strain>
    </source>
</reference>
<evidence type="ECO:0000313" key="4">
    <source>
        <dbReference type="Proteomes" id="UP000050497"/>
    </source>
</evidence>
<protein>
    <recommendedName>
        <fullName evidence="6">DUF3618 domain-containing protein</fullName>
    </recommendedName>
</protein>
<name>A0A0P7X9E6_9HYPH</name>
<dbReference type="Pfam" id="PF12277">
    <property type="entry name" value="DUF3618"/>
    <property type="match status" value="1"/>
</dbReference>
<reference evidence="3 5" key="2">
    <citation type="submission" date="2016-08" db="EMBL/GenBank/DDBJ databases">
        <authorList>
            <person name="Varghese N."/>
            <person name="Submissions Spin"/>
        </authorList>
    </citation>
    <scope>NUCLEOTIDE SEQUENCE [LARGE SCALE GENOMIC DNA]</scope>
    <source>
        <strain evidence="3 5">HL-109</strain>
    </source>
</reference>
<evidence type="ECO:0000313" key="2">
    <source>
        <dbReference type="EMBL" id="KPQ11824.1"/>
    </source>
</evidence>
<organism evidence="2 4">
    <name type="scientific">Saliniramus fredricksonii</name>
    <dbReference type="NCBI Taxonomy" id="1653334"/>
    <lineage>
        <taxon>Bacteria</taxon>
        <taxon>Pseudomonadati</taxon>
        <taxon>Pseudomonadota</taxon>
        <taxon>Alphaproteobacteria</taxon>
        <taxon>Hyphomicrobiales</taxon>
        <taxon>Salinarimonadaceae</taxon>
        <taxon>Saliniramus</taxon>
    </lineage>
</organism>
<evidence type="ECO:0008006" key="6">
    <source>
        <dbReference type="Google" id="ProtNLM"/>
    </source>
</evidence>